<evidence type="ECO:0000256" key="1">
    <source>
        <dbReference type="SAM" id="MobiDB-lite"/>
    </source>
</evidence>
<keyword evidence="3" id="KW-1185">Reference proteome</keyword>
<evidence type="ECO:0000313" key="2">
    <source>
        <dbReference type="EMBL" id="KAK3311822.1"/>
    </source>
</evidence>
<proteinExistence type="predicted"/>
<dbReference type="AlphaFoldDB" id="A0AAE0LXY7"/>
<comment type="caution">
    <text evidence="2">The sequence shown here is derived from an EMBL/GenBank/DDBJ whole genome shotgun (WGS) entry which is preliminary data.</text>
</comment>
<evidence type="ECO:0000313" key="3">
    <source>
        <dbReference type="Proteomes" id="UP001283341"/>
    </source>
</evidence>
<reference evidence="2" key="2">
    <citation type="submission" date="2023-06" db="EMBL/GenBank/DDBJ databases">
        <authorList>
            <consortium name="Lawrence Berkeley National Laboratory"/>
            <person name="Haridas S."/>
            <person name="Hensen N."/>
            <person name="Bonometti L."/>
            <person name="Westerberg I."/>
            <person name="Brannstrom I.O."/>
            <person name="Guillou S."/>
            <person name="Cros-Aarteil S."/>
            <person name="Calhoun S."/>
            <person name="Kuo A."/>
            <person name="Mondo S."/>
            <person name="Pangilinan J."/>
            <person name="Riley R."/>
            <person name="Labutti K."/>
            <person name="Andreopoulos B."/>
            <person name="Lipzen A."/>
            <person name="Chen C."/>
            <person name="Yanf M."/>
            <person name="Daum C."/>
            <person name="Ng V."/>
            <person name="Clum A."/>
            <person name="Steindorff A."/>
            <person name="Ohm R."/>
            <person name="Martin F."/>
            <person name="Silar P."/>
            <person name="Natvig D."/>
            <person name="Lalanne C."/>
            <person name="Gautier V."/>
            <person name="Ament-Velasquez S.L."/>
            <person name="Kruys A."/>
            <person name="Hutchinson M.I."/>
            <person name="Powell A.J."/>
            <person name="Barry K."/>
            <person name="Miller A.N."/>
            <person name="Grigoriev I.V."/>
            <person name="Debuchy R."/>
            <person name="Gladieux P."/>
            <person name="Thoren M.H."/>
            <person name="Johannesson H."/>
        </authorList>
    </citation>
    <scope>NUCLEOTIDE SEQUENCE</scope>
    <source>
        <strain evidence="2">CBS 118394</strain>
    </source>
</reference>
<gene>
    <name evidence="2" type="ORF">B0H66DRAFT_104681</name>
</gene>
<name>A0AAE0LXY7_9PEZI</name>
<feature type="compositionally biased region" description="Polar residues" evidence="1">
    <location>
        <begin position="11"/>
        <end position="35"/>
    </location>
</feature>
<dbReference type="Proteomes" id="UP001283341">
    <property type="component" value="Unassembled WGS sequence"/>
</dbReference>
<feature type="compositionally biased region" description="Polar residues" evidence="1">
    <location>
        <begin position="44"/>
        <end position="55"/>
    </location>
</feature>
<dbReference type="EMBL" id="JAUEDM010000017">
    <property type="protein sequence ID" value="KAK3311822.1"/>
    <property type="molecule type" value="Genomic_DNA"/>
</dbReference>
<protein>
    <submittedName>
        <fullName evidence="2">Uncharacterized protein</fullName>
    </submittedName>
</protein>
<feature type="compositionally biased region" description="Low complexity" evidence="1">
    <location>
        <begin position="69"/>
        <end position="86"/>
    </location>
</feature>
<organism evidence="2 3">
    <name type="scientific">Apodospora peruviana</name>
    <dbReference type="NCBI Taxonomy" id="516989"/>
    <lineage>
        <taxon>Eukaryota</taxon>
        <taxon>Fungi</taxon>
        <taxon>Dikarya</taxon>
        <taxon>Ascomycota</taxon>
        <taxon>Pezizomycotina</taxon>
        <taxon>Sordariomycetes</taxon>
        <taxon>Sordariomycetidae</taxon>
        <taxon>Sordariales</taxon>
        <taxon>Lasiosphaeriaceae</taxon>
        <taxon>Apodospora</taxon>
    </lineage>
</organism>
<feature type="non-terminal residue" evidence="2">
    <location>
        <position position="149"/>
    </location>
</feature>
<sequence>MLQNIDDESTTGRLKSNNFEGLNTRNLEASQQHPTCRSRCPTRATISVSGNSDSGIQGMAPNSAREPARASNGNGTGANAAPAPASDDVLPIGPPSGLSSIPTQYIQEQSLRQMLKNIGYDEAREDTYRLKGVQLIDTVRQSLQLLVTS</sequence>
<reference evidence="2" key="1">
    <citation type="journal article" date="2023" name="Mol. Phylogenet. Evol.">
        <title>Genome-scale phylogeny and comparative genomics of the fungal order Sordariales.</title>
        <authorList>
            <person name="Hensen N."/>
            <person name="Bonometti L."/>
            <person name="Westerberg I."/>
            <person name="Brannstrom I.O."/>
            <person name="Guillou S."/>
            <person name="Cros-Aarteil S."/>
            <person name="Calhoun S."/>
            <person name="Haridas S."/>
            <person name="Kuo A."/>
            <person name="Mondo S."/>
            <person name="Pangilinan J."/>
            <person name="Riley R."/>
            <person name="LaButti K."/>
            <person name="Andreopoulos B."/>
            <person name="Lipzen A."/>
            <person name="Chen C."/>
            <person name="Yan M."/>
            <person name="Daum C."/>
            <person name="Ng V."/>
            <person name="Clum A."/>
            <person name="Steindorff A."/>
            <person name="Ohm R.A."/>
            <person name="Martin F."/>
            <person name="Silar P."/>
            <person name="Natvig D.O."/>
            <person name="Lalanne C."/>
            <person name="Gautier V."/>
            <person name="Ament-Velasquez S.L."/>
            <person name="Kruys A."/>
            <person name="Hutchinson M.I."/>
            <person name="Powell A.J."/>
            <person name="Barry K."/>
            <person name="Miller A.N."/>
            <person name="Grigoriev I.V."/>
            <person name="Debuchy R."/>
            <person name="Gladieux P."/>
            <person name="Hiltunen Thoren M."/>
            <person name="Johannesson H."/>
        </authorList>
    </citation>
    <scope>NUCLEOTIDE SEQUENCE</scope>
    <source>
        <strain evidence="2">CBS 118394</strain>
    </source>
</reference>
<accession>A0AAE0LXY7</accession>
<feature type="region of interest" description="Disordered" evidence="1">
    <location>
        <begin position="1"/>
        <end position="103"/>
    </location>
</feature>